<comment type="caution">
    <text evidence="2">The sequence shown here is derived from an EMBL/GenBank/DDBJ whole genome shotgun (WGS) entry which is preliminary data.</text>
</comment>
<reference evidence="2 3" key="1">
    <citation type="submission" date="2024-09" db="EMBL/GenBank/DDBJ databases">
        <title>A chromosome-level genome assembly of Gray's grenadier anchovy, Coilia grayii.</title>
        <authorList>
            <person name="Fu Z."/>
        </authorList>
    </citation>
    <scope>NUCLEOTIDE SEQUENCE [LARGE SCALE GENOMIC DNA]</scope>
    <source>
        <strain evidence="2">G4</strain>
        <tissue evidence="2">Muscle</tissue>
    </source>
</reference>
<evidence type="ECO:0000259" key="1">
    <source>
        <dbReference type="Pfam" id="PF18866"/>
    </source>
</evidence>
<evidence type="ECO:0000313" key="2">
    <source>
        <dbReference type="EMBL" id="KAL2089277.1"/>
    </source>
</evidence>
<keyword evidence="3" id="KW-1185">Reference proteome</keyword>
<accession>A0ABD1JQY0</accession>
<dbReference type="Proteomes" id="UP001591681">
    <property type="component" value="Unassembled WGS sequence"/>
</dbReference>
<sequence>MRNIFLLVVLEDGDPGILNLALTCQRFNRIVCQPLFLQEAHFAWLDSVVNWNRLPPRHRAIYRKPYTVSECRALSCRRLYKDIGPGYKGEGRRGVLQEFYSTEDYPGYCSWDCHLEDN</sequence>
<dbReference type="AlphaFoldDB" id="A0ABD1JQY0"/>
<protein>
    <recommendedName>
        <fullName evidence="1">CxC7-like cysteine cluster associated with KDZ transposases domain-containing protein</fullName>
    </recommendedName>
</protein>
<evidence type="ECO:0000313" key="3">
    <source>
        <dbReference type="Proteomes" id="UP001591681"/>
    </source>
</evidence>
<organism evidence="2 3">
    <name type="scientific">Coilia grayii</name>
    <name type="common">Gray's grenadier anchovy</name>
    <dbReference type="NCBI Taxonomy" id="363190"/>
    <lineage>
        <taxon>Eukaryota</taxon>
        <taxon>Metazoa</taxon>
        <taxon>Chordata</taxon>
        <taxon>Craniata</taxon>
        <taxon>Vertebrata</taxon>
        <taxon>Euteleostomi</taxon>
        <taxon>Actinopterygii</taxon>
        <taxon>Neopterygii</taxon>
        <taxon>Teleostei</taxon>
        <taxon>Clupei</taxon>
        <taxon>Clupeiformes</taxon>
        <taxon>Clupeoidei</taxon>
        <taxon>Engraulidae</taxon>
        <taxon>Coilinae</taxon>
        <taxon>Coilia</taxon>
    </lineage>
</organism>
<proteinExistence type="predicted"/>
<dbReference type="InterPro" id="IPR041300">
    <property type="entry name" value="CxC7"/>
</dbReference>
<dbReference type="EMBL" id="JBHFQA010000012">
    <property type="protein sequence ID" value="KAL2089277.1"/>
    <property type="molecule type" value="Genomic_DNA"/>
</dbReference>
<feature type="domain" description="CxC7-like cysteine cluster associated with KDZ transposases" evidence="1">
    <location>
        <begin position="50"/>
        <end position="115"/>
    </location>
</feature>
<gene>
    <name evidence="2" type="ORF">ACEWY4_013965</name>
</gene>
<name>A0ABD1JQY0_9TELE</name>
<dbReference type="Pfam" id="PF18866">
    <property type="entry name" value="CxC7"/>
    <property type="match status" value="1"/>
</dbReference>